<dbReference type="EMBL" id="HBGH01014963">
    <property type="protein sequence ID" value="CAD9236249.1"/>
    <property type="molecule type" value="Transcribed_RNA"/>
</dbReference>
<sequence length="158" mass="17192">MIGFVGDCGCLSGWKDRVGVHLSRQRKVYGVMRGMRTRLSMVAQSGMEDDDRVTTEGEGSVEVPLKRPVSYRPAEKAEGQMKEDTLYDDGDPVGKREGTRKNKKVTKAAAAQGSLGFADAWAASGRNRFDVWFFIGLATLLAPIGILAWGIATGRIPI</sequence>
<feature type="compositionally biased region" description="Basic and acidic residues" evidence="1">
    <location>
        <begin position="73"/>
        <end position="85"/>
    </location>
</feature>
<organism evidence="3">
    <name type="scientific">Compsopogon caeruleus</name>
    <dbReference type="NCBI Taxonomy" id="31354"/>
    <lineage>
        <taxon>Eukaryota</taxon>
        <taxon>Rhodophyta</taxon>
        <taxon>Compsopogonophyceae</taxon>
        <taxon>Compsopogonales</taxon>
        <taxon>Compsopogonaceae</taxon>
        <taxon>Compsopogon</taxon>
    </lineage>
</organism>
<accession>A0A7S1THP7</accession>
<keyword evidence="2" id="KW-0472">Membrane</keyword>
<evidence type="ECO:0000256" key="2">
    <source>
        <dbReference type="SAM" id="Phobius"/>
    </source>
</evidence>
<evidence type="ECO:0000256" key="1">
    <source>
        <dbReference type="SAM" id="MobiDB-lite"/>
    </source>
</evidence>
<keyword evidence="2" id="KW-0812">Transmembrane</keyword>
<evidence type="ECO:0000313" key="3">
    <source>
        <dbReference type="EMBL" id="CAD9236249.1"/>
    </source>
</evidence>
<protein>
    <submittedName>
        <fullName evidence="3">Uncharacterized protein</fullName>
    </submittedName>
</protein>
<gene>
    <name evidence="3" type="ORF">CCAE0312_LOCUS8342</name>
</gene>
<keyword evidence="2" id="KW-1133">Transmembrane helix</keyword>
<dbReference type="AlphaFoldDB" id="A0A7S1THP7"/>
<proteinExistence type="predicted"/>
<feature type="region of interest" description="Disordered" evidence="1">
    <location>
        <begin position="43"/>
        <end position="102"/>
    </location>
</feature>
<feature type="transmembrane region" description="Helical" evidence="2">
    <location>
        <begin position="131"/>
        <end position="152"/>
    </location>
</feature>
<name>A0A7S1THP7_9RHOD</name>
<reference evidence="3" key="1">
    <citation type="submission" date="2021-01" db="EMBL/GenBank/DDBJ databases">
        <authorList>
            <person name="Corre E."/>
            <person name="Pelletier E."/>
            <person name="Niang G."/>
            <person name="Scheremetjew M."/>
            <person name="Finn R."/>
            <person name="Kale V."/>
            <person name="Holt S."/>
            <person name="Cochrane G."/>
            <person name="Meng A."/>
            <person name="Brown T."/>
            <person name="Cohen L."/>
        </authorList>
    </citation>
    <scope>NUCLEOTIDE SEQUENCE</scope>
    <source>
        <strain evidence="3">SAG 36.94</strain>
    </source>
</reference>